<dbReference type="EMBL" id="MLYV02001285">
    <property type="protein sequence ID" value="PSR71412.1"/>
    <property type="molecule type" value="Genomic_DNA"/>
</dbReference>
<organism evidence="1 2">
    <name type="scientific">Hermanssonia centrifuga</name>
    <dbReference type="NCBI Taxonomy" id="98765"/>
    <lineage>
        <taxon>Eukaryota</taxon>
        <taxon>Fungi</taxon>
        <taxon>Dikarya</taxon>
        <taxon>Basidiomycota</taxon>
        <taxon>Agaricomycotina</taxon>
        <taxon>Agaricomycetes</taxon>
        <taxon>Polyporales</taxon>
        <taxon>Meruliaceae</taxon>
        <taxon>Hermanssonia</taxon>
    </lineage>
</organism>
<sequence length="55" mass="6242">MAKIIHMGKEPIVQPRICISRGDVQSPDASLKREGFDAIEAWATHAKRVRRRAED</sequence>
<dbReference type="AlphaFoldDB" id="A0A2R6NHE6"/>
<name>A0A2R6NHE6_9APHY</name>
<accession>A0A2R6NHE6</accession>
<keyword evidence="2" id="KW-1185">Reference proteome</keyword>
<proteinExistence type="predicted"/>
<dbReference type="Proteomes" id="UP000186601">
    <property type="component" value="Unassembled WGS sequence"/>
</dbReference>
<evidence type="ECO:0000313" key="1">
    <source>
        <dbReference type="EMBL" id="PSR71412.1"/>
    </source>
</evidence>
<reference evidence="1 2" key="1">
    <citation type="submission" date="2018-02" db="EMBL/GenBank/DDBJ databases">
        <title>Genome sequence of the basidiomycete white-rot fungus Phlebia centrifuga.</title>
        <authorList>
            <person name="Granchi Z."/>
            <person name="Peng M."/>
            <person name="de Vries R.P."/>
            <person name="Hilden K."/>
            <person name="Makela M.R."/>
            <person name="Grigoriev I."/>
            <person name="Riley R."/>
        </authorList>
    </citation>
    <scope>NUCLEOTIDE SEQUENCE [LARGE SCALE GENOMIC DNA]</scope>
    <source>
        <strain evidence="1 2">FBCC195</strain>
    </source>
</reference>
<comment type="caution">
    <text evidence="1">The sequence shown here is derived from an EMBL/GenBank/DDBJ whole genome shotgun (WGS) entry which is preliminary data.</text>
</comment>
<gene>
    <name evidence="1" type="ORF">PHLCEN_2v12679</name>
</gene>
<protein>
    <submittedName>
        <fullName evidence="1">Uncharacterized protein</fullName>
    </submittedName>
</protein>
<evidence type="ECO:0000313" key="2">
    <source>
        <dbReference type="Proteomes" id="UP000186601"/>
    </source>
</evidence>